<protein>
    <submittedName>
        <fullName evidence="1">CTP synthetase</fullName>
    </submittedName>
</protein>
<gene>
    <name evidence="1" type="ORF">NCWK1_0555</name>
</gene>
<accession>A0A2H6LC73</accession>
<dbReference type="RefSeq" id="WP_103123649.1">
    <property type="nucleotide sequence ID" value="NZ_DF978422.1"/>
</dbReference>
<evidence type="ECO:0000313" key="2">
    <source>
        <dbReference type="Proteomes" id="UP000236527"/>
    </source>
</evidence>
<evidence type="ECO:0000313" key="1">
    <source>
        <dbReference type="EMBL" id="GBE90835.1"/>
    </source>
</evidence>
<dbReference type="Proteomes" id="UP000236527">
    <property type="component" value="Unassembled WGS sequence"/>
</dbReference>
<organism evidence="1 2">
    <name type="scientific">Nostoc cycadae WK-1</name>
    <dbReference type="NCBI Taxonomy" id="1861711"/>
    <lineage>
        <taxon>Bacteria</taxon>
        <taxon>Bacillati</taxon>
        <taxon>Cyanobacteriota</taxon>
        <taxon>Cyanophyceae</taxon>
        <taxon>Nostocales</taxon>
        <taxon>Nostocaceae</taxon>
        <taxon>Nostoc</taxon>
    </lineage>
</organism>
<dbReference type="EMBL" id="BDGE01000010">
    <property type="protein sequence ID" value="GBE90835.1"/>
    <property type="molecule type" value="Genomic_DNA"/>
</dbReference>
<reference evidence="2" key="1">
    <citation type="journal article" date="2018" name="Genome Announc.">
        <title>Draft Genome Sequence of the Nitrogen-Fixing and Hormogonia-Inducing Cyanobacterium Nostoc cycadae Strain WK-1, Isolated from the Coralloid Roots of Cycas revoluta.</title>
        <authorList>
            <person name="Kanesaki Y."/>
            <person name="Hirose M."/>
            <person name="Hirose Y."/>
            <person name="Fujisawa T."/>
            <person name="Nakamura Y."/>
            <person name="Watanabe S."/>
            <person name="Matsunaga S."/>
            <person name="Uchida H."/>
            <person name="Murakami A."/>
        </authorList>
    </citation>
    <scope>NUCLEOTIDE SEQUENCE [LARGE SCALE GENOMIC DNA]</scope>
    <source>
        <strain evidence="2">WK-1</strain>
    </source>
</reference>
<keyword evidence="2" id="KW-1185">Reference proteome</keyword>
<proteinExistence type="predicted"/>
<sequence>MVNRSRPSQKLTEEARQELSLHLAANPTPNNSAFAFASWLLWCVRWSELSKEQAKAVLTEAIQQLTEVRDTLC</sequence>
<name>A0A2H6LC73_9NOSO</name>
<comment type="caution">
    <text evidence="1">The sequence shown here is derived from an EMBL/GenBank/DDBJ whole genome shotgun (WGS) entry which is preliminary data.</text>
</comment>
<dbReference type="AlphaFoldDB" id="A0A2H6LC73"/>